<dbReference type="SMART" id="SM00746">
    <property type="entry name" value="TRASH"/>
    <property type="match status" value="1"/>
</dbReference>
<dbReference type="PATRIC" id="fig|1028566.6.peg.829"/>
<accession>M1ITZ6</accession>
<dbReference type="EMBL" id="CP002817">
    <property type="protein sequence ID" value="AGE70819.1"/>
    <property type="molecule type" value="Genomic_DNA"/>
</dbReference>
<dbReference type="SUPFAM" id="SSF47240">
    <property type="entry name" value="Ferritin-like"/>
    <property type="match status" value="1"/>
</dbReference>
<name>M1ITZ6_9CREN</name>
<proteinExistence type="predicted"/>
<dbReference type="Pfam" id="PF04945">
    <property type="entry name" value="YHS"/>
    <property type="match status" value="1"/>
</dbReference>
<dbReference type="InterPro" id="IPR012348">
    <property type="entry name" value="RNR-like"/>
</dbReference>
<sequence>MQIDPVCGMEVEENSQYKSMYKGKIYYFCSPHCKKAFDKDPQEYLTKGPKGMPDA</sequence>
<dbReference type="RefSeq" id="WP_011277741.1">
    <property type="nucleotide sequence ID" value="NC_020246.1"/>
</dbReference>
<dbReference type="GeneID" id="31536146"/>
<dbReference type="InterPro" id="IPR011017">
    <property type="entry name" value="TRASH_dom"/>
</dbReference>
<dbReference type="KEGG" id="sacn:SacN8_04240"/>
<evidence type="ECO:0000313" key="3">
    <source>
        <dbReference type="Proteomes" id="UP000011281"/>
    </source>
</evidence>
<dbReference type="HOGENOM" id="CLU_185152_1_0_2"/>
<organism evidence="3">
    <name type="scientific">Sulfolobus acidocaldarius N8</name>
    <dbReference type="NCBI Taxonomy" id="1028566"/>
    <lineage>
        <taxon>Archaea</taxon>
        <taxon>Thermoproteota</taxon>
        <taxon>Thermoprotei</taxon>
        <taxon>Sulfolobales</taxon>
        <taxon>Sulfolobaceae</taxon>
        <taxon>Sulfolobus</taxon>
    </lineage>
</organism>
<protein>
    <recommendedName>
        <fullName evidence="1">TRASH domain-containing protein</fullName>
    </recommendedName>
</protein>
<dbReference type="InterPro" id="IPR009078">
    <property type="entry name" value="Ferritin-like_SF"/>
</dbReference>
<dbReference type="GO" id="GO:0016491">
    <property type="term" value="F:oxidoreductase activity"/>
    <property type="evidence" value="ECO:0007669"/>
    <property type="project" value="InterPro"/>
</dbReference>
<gene>
    <name evidence="2" type="ORF">SacN8_04240</name>
</gene>
<dbReference type="Gene3D" id="1.10.620.20">
    <property type="entry name" value="Ribonucleotide Reductase, subunit A"/>
    <property type="match status" value="1"/>
</dbReference>
<evidence type="ECO:0000259" key="1">
    <source>
        <dbReference type="SMART" id="SM00746"/>
    </source>
</evidence>
<dbReference type="InterPro" id="IPR007029">
    <property type="entry name" value="YHS_dom"/>
</dbReference>
<reference evidence="2 3" key="1">
    <citation type="journal article" date="2012" name="ISME J.">
        <title>Genomic evidence of rapid, global-scale gene flow in a Sulfolobus species.</title>
        <authorList>
            <person name="Mao D."/>
            <person name="Grogan D."/>
        </authorList>
    </citation>
    <scope>NUCLEOTIDE SEQUENCE [LARGE SCALE GENOMIC DNA]</scope>
    <source>
        <strain evidence="2 3">N8</strain>
    </source>
</reference>
<feature type="domain" description="TRASH" evidence="1">
    <location>
        <begin position="4"/>
        <end position="41"/>
    </location>
</feature>
<dbReference type="AlphaFoldDB" id="M1ITZ6"/>
<dbReference type="Proteomes" id="UP000011281">
    <property type="component" value="Chromosome"/>
</dbReference>
<evidence type="ECO:0000313" key="2">
    <source>
        <dbReference type="EMBL" id="AGE70819.1"/>
    </source>
</evidence>